<reference evidence="7 8" key="1">
    <citation type="submission" date="2020-12" db="EMBL/GenBank/DDBJ databases">
        <title>FDA dAtabase for Regulatory Grade micrObial Sequences (FDA-ARGOS): Supporting development and validation of Infectious Disease Dx tests.</title>
        <authorList>
            <person name="Sproer C."/>
            <person name="Gronow S."/>
            <person name="Severitt S."/>
            <person name="Schroder I."/>
            <person name="Tallon L."/>
            <person name="Sadzewicz L."/>
            <person name="Zhao X."/>
            <person name="Boylan J."/>
            <person name="Ott S."/>
            <person name="Bowen H."/>
            <person name="Vavikolanu K."/>
            <person name="Mehta A."/>
            <person name="Aluvathingal J."/>
            <person name="Nadendla S."/>
            <person name="Lowell S."/>
            <person name="Myers T."/>
            <person name="Yan Y."/>
            <person name="Sichtig H."/>
        </authorList>
    </citation>
    <scope>NUCLEOTIDE SEQUENCE [LARGE SCALE GENOMIC DNA]</scope>
    <source>
        <strain evidence="7 8">FDAARGOS_933</strain>
    </source>
</reference>
<evidence type="ECO:0000313" key="8">
    <source>
        <dbReference type="Proteomes" id="UP000595101"/>
    </source>
</evidence>
<dbReference type="KEGG" id="aall:I6G90_07935"/>
<dbReference type="SUPFAM" id="SSF101116">
    <property type="entry name" value="Flagellar export chaperone FliS"/>
    <property type="match status" value="1"/>
</dbReference>
<sequence>MYQKKIKAYTTQNIQSELAVADPYRVIQLMMQGCIERLAQAKGAILRKDFEGKSIAISKTLGLIYGLQEALDLSYGKIPEDLFSLYDYMKQRILDASRDMDTAPIDEVFDLMLTIKSGWDSIPLEERELALARQASL</sequence>
<evidence type="ECO:0000256" key="6">
    <source>
        <dbReference type="PIRNR" id="PIRNR039090"/>
    </source>
</evidence>
<protein>
    <recommendedName>
        <fullName evidence="6">Flagellar secretion chaperone FliS</fullName>
    </recommendedName>
</protein>
<dbReference type="PANTHER" id="PTHR34773:SF1">
    <property type="entry name" value="FLAGELLAR SECRETION CHAPERONE FLIS"/>
    <property type="match status" value="1"/>
</dbReference>
<dbReference type="Gene3D" id="1.20.120.340">
    <property type="entry name" value="Flagellar protein FliS"/>
    <property type="match status" value="1"/>
</dbReference>
<accession>A0A7T2UP05</accession>
<keyword evidence="4 6" id="KW-1005">Bacterial flagellum biogenesis</keyword>
<dbReference type="GeneID" id="60785527"/>
<dbReference type="PANTHER" id="PTHR34773">
    <property type="entry name" value="FLAGELLAR SECRETION CHAPERONE FLIS"/>
    <property type="match status" value="1"/>
</dbReference>
<evidence type="ECO:0000256" key="2">
    <source>
        <dbReference type="ARBA" id="ARBA00008787"/>
    </source>
</evidence>
<dbReference type="GO" id="GO:0005829">
    <property type="term" value="C:cytosol"/>
    <property type="evidence" value="ECO:0007669"/>
    <property type="project" value="UniProtKB-SubCell"/>
</dbReference>
<keyword evidence="5" id="KW-0143">Chaperone</keyword>
<evidence type="ECO:0000256" key="3">
    <source>
        <dbReference type="ARBA" id="ARBA00022490"/>
    </source>
</evidence>
<evidence type="ECO:0000256" key="4">
    <source>
        <dbReference type="ARBA" id="ARBA00022795"/>
    </source>
</evidence>
<dbReference type="InterPro" id="IPR003713">
    <property type="entry name" value="FliS"/>
</dbReference>
<comment type="subcellular location">
    <subcellularLocation>
        <location evidence="1 6">Cytoplasm</location>
        <location evidence="1 6">Cytosol</location>
    </subcellularLocation>
</comment>
<dbReference type="Proteomes" id="UP000595101">
    <property type="component" value="Chromosome"/>
</dbReference>
<evidence type="ECO:0000256" key="5">
    <source>
        <dbReference type="ARBA" id="ARBA00023186"/>
    </source>
</evidence>
<dbReference type="EMBL" id="CP065745">
    <property type="protein sequence ID" value="QPR56316.1"/>
    <property type="molecule type" value="Genomic_DNA"/>
</dbReference>
<gene>
    <name evidence="7" type="primary">fliS</name>
    <name evidence="7" type="ORF">I6G90_07935</name>
</gene>
<evidence type="ECO:0000256" key="1">
    <source>
        <dbReference type="ARBA" id="ARBA00004514"/>
    </source>
</evidence>
<name>A0A7T2UP05_9GAMM</name>
<dbReference type="PIRSF" id="PIRSF039090">
    <property type="entry name" value="Flis"/>
    <property type="match status" value="1"/>
</dbReference>
<dbReference type="AlphaFoldDB" id="A0A7T2UP05"/>
<dbReference type="Pfam" id="PF02561">
    <property type="entry name" value="FliS"/>
    <property type="match status" value="1"/>
</dbReference>
<dbReference type="CDD" id="cd16098">
    <property type="entry name" value="FliS"/>
    <property type="match status" value="1"/>
</dbReference>
<keyword evidence="3 6" id="KW-0963">Cytoplasm</keyword>
<dbReference type="GO" id="GO:0044780">
    <property type="term" value="P:bacterial-type flagellum assembly"/>
    <property type="evidence" value="ECO:0007669"/>
    <property type="project" value="InterPro"/>
</dbReference>
<comment type="similarity">
    <text evidence="2 6">Belongs to the FliS family.</text>
</comment>
<proteinExistence type="inferred from homology"/>
<keyword evidence="7" id="KW-0966">Cell projection</keyword>
<dbReference type="RefSeq" id="WP_197930624.1">
    <property type="nucleotide sequence ID" value="NZ_CP065745.1"/>
</dbReference>
<keyword evidence="7" id="KW-0969">Cilium</keyword>
<dbReference type="NCBIfam" id="TIGR00208">
    <property type="entry name" value="fliS"/>
    <property type="match status" value="1"/>
</dbReference>
<dbReference type="GO" id="GO:0071973">
    <property type="term" value="P:bacterial-type flagellum-dependent cell motility"/>
    <property type="evidence" value="ECO:0007669"/>
    <property type="project" value="TreeGrafter"/>
</dbReference>
<dbReference type="InterPro" id="IPR036584">
    <property type="entry name" value="FliS_sf"/>
</dbReference>
<keyword evidence="7" id="KW-0282">Flagellum</keyword>
<evidence type="ECO:0000313" key="7">
    <source>
        <dbReference type="EMBL" id="QPR56316.1"/>
    </source>
</evidence>
<organism evidence="7 8">
    <name type="scientific">Aeromonas allosaccharophila</name>
    <dbReference type="NCBI Taxonomy" id="656"/>
    <lineage>
        <taxon>Bacteria</taxon>
        <taxon>Pseudomonadati</taxon>
        <taxon>Pseudomonadota</taxon>
        <taxon>Gammaproteobacteria</taxon>
        <taxon>Aeromonadales</taxon>
        <taxon>Aeromonadaceae</taxon>
        <taxon>Aeromonas</taxon>
    </lineage>
</organism>